<comment type="caution">
    <text evidence="2">The sequence shown here is derived from an EMBL/GenBank/DDBJ whole genome shotgun (WGS) entry which is preliminary data.</text>
</comment>
<evidence type="ECO:0000313" key="3">
    <source>
        <dbReference type="Proteomes" id="UP000645828"/>
    </source>
</evidence>
<sequence>MEQWLQRLPIRTLATHGIVLCAVLYDGLTLAACVTSCCRDTREKTPRPKGPPARQALLPGSLGACATRLGMSGTLSRASGARPPRGRASRPVGAAVDGPWEAAPGAGGQAGSCLVSGQVHNARVYTLESPRARGATPGDPGPPVRLPLSQALPAREPRAPVSVKLPWGTRGVGSRSESQRPIPVSSALKSVMTLPRRHLDSLPGARPWGGSLLSRCPKQQGPGRLDLVSIEILVSSCPPEVQCLGWKVCAASWFLSLFFFKPLSQRTVSRRVVAAALCASSSCGPASLGRVVCMDVHPLIVQAFASLQRRRGKGRP</sequence>
<evidence type="ECO:0000313" key="2">
    <source>
        <dbReference type="EMBL" id="CAD7692864.1"/>
    </source>
</evidence>
<evidence type="ECO:0000256" key="1">
    <source>
        <dbReference type="SAM" id="MobiDB-lite"/>
    </source>
</evidence>
<feature type="region of interest" description="Disordered" evidence="1">
    <location>
        <begin position="73"/>
        <end position="101"/>
    </location>
</feature>
<name>A0A811ZXM4_NYCPR</name>
<accession>A0A811ZXM4</accession>
<organism evidence="2 3">
    <name type="scientific">Nyctereutes procyonoides</name>
    <name type="common">Raccoon dog</name>
    <name type="synonym">Canis procyonoides</name>
    <dbReference type="NCBI Taxonomy" id="34880"/>
    <lineage>
        <taxon>Eukaryota</taxon>
        <taxon>Metazoa</taxon>
        <taxon>Chordata</taxon>
        <taxon>Craniata</taxon>
        <taxon>Vertebrata</taxon>
        <taxon>Euteleostomi</taxon>
        <taxon>Mammalia</taxon>
        <taxon>Eutheria</taxon>
        <taxon>Laurasiatheria</taxon>
        <taxon>Carnivora</taxon>
        <taxon>Caniformia</taxon>
        <taxon>Canidae</taxon>
        <taxon>Nyctereutes</taxon>
    </lineage>
</organism>
<dbReference type="EMBL" id="CAJHUB010000775">
    <property type="protein sequence ID" value="CAD7692864.1"/>
    <property type="molecule type" value="Genomic_DNA"/>
</dbReference>
<keyword evidence="3" id="KW-1185">Reference proteome</keyword>
<protein>
    <submittedName>
        <fullName evidence="2">(raccoon dog) hypothetical protein</fullName>
    </submittedName>
</protein>
<dbReference type="Proteomes" id="UP000645828">
    <property type="component" value="Unassembled WGS sequence"/>
</dbReference>
<dbReference type="AlphaFoldDB" id="A0A811ZXM4"/>
<reference evidence="2" key="1">
    <citation type="submission" date="2020-12" db="EMBL/GenBank/DDBJ databases">
        <authorList>
            <consortium name="Molecular Ecology Group"/>
        </authorList>
    </citation>
    <scope>NUCLEOTIDE SEQUENCE</scope>
    <source>
        <strain evidence="2">TBG_1078</strain>
    </source>
</reference>
<proteinExistence type="predicted"/>
<gene>
    <name evidence="2" type="ORF">NYPRO_LOCUS25658</name>
</gene>